<dbReference type="SUPFAM" id="SSF82114">
    <property type="entry name" value="Riboflavin kinase-like"/>
    <property type="match status" value="1"/>
</dbReference>
<dbReference type="InterPro" id="IPR023465">
    <property type="entry name" value="Riboflavin_kinase_dom_sf"/>
</dbReference>
<evidence type="ECO:0000256" key="11">
    <source>
        <dbReference type="ARBA" id="ARBA00029960"/>
    </source>
</evidence>
<evidence type="ECO:0000256" key="5">
    <source>
        <dbReference type="ARBA" id="ARBA00017394"/>
    </source>
</evidence>
<dbReference type="EC" id="2.7.1.26" evidence="4"/>
<evidence type="ECO:0000313" key="14">
    <source>
        <dbReference type="Proteomes" id="UP000031516"/>
    </source>
</evidence>
<evidence type="ECO:0000313" key="13">
    <source>
        <dbReference type="EMBL" id="CDO92367.1"/>
    </source>
</evidence>
<dbReference type="SMART" id="SM00904">
    <property type="entry name" value="Flavokinase"/>
    <property type="match status" value="1"/>
</dbReference>
<keyword evidence="7" id="KW-0288">FMN</keyword>
<evidence type="ECO:0000256" key="8">
    <source>
        <dbReference type="ARBA" id="ARBA00022679"/>
    </source>
</evidence>
<dbReference type="InterPro" id="IPR015865">
    <property type="entry name" value="Riboflavin_kinase_bac/euk"/>
</dbReference>
<dbReference type="GO" id="GO:0005739">
    <property type="term" value="C:mitochondrion"/>
    <property type="evidence" value="ECO:0007669"/>
    <property type="project" value="TreeGrafter"/>
</dbReference>
<dbReference type="UniPathway" id="UPA00276">
    <property type="reaction ID" value="UER00406"/>
</dbReference>
<evidence type="ECO:0000256" key="6">
    <source>
        <dbReference type="ARBA" id="ARBA00022630"/>
    </source>
</evidence>
<dbReference type="InterPro" id="IPR023468">
    <property type="entry name" value="Riboflavin_kinase"/>
</dbReference>
<dbReference type="PANTHER" id="PTHR22749">
    <property type="entry name" value="RIBOFLAVIN KINASE/FMN ADENYLYLTRANSFERASE"/>
    <property type="match status" value="1"/>
</dbReference>
<dbReference type="GO" id="GO:0009398">
    <property type="term" value="P:FMN biosynthetic process"/>
    <property type="evidence" value="ECO:0007669"/>
    <property type="project" value="UniProtKB-UniPathway"/>
</dbReference>
<comment type="similarity">
    <text evidence="3">Belongs to the flavokinase family.</text>
</comment>
<dbReference type="GO" id="GO:0008531">
    <property type="term" value="F:riboflavin kinase activity"/>
    <property type="evidence" value="ECO:0007669"/>
    <property type="project" value="UniProtKB-EC"/>
</dbReference>
<keyword evidence="9" id="KW-0547">Nucleotide-binding</keyword>
<evidence type="ECO:0000256" key="9">
    <source>
        <dbReference type="ARBA" id="ARBA00022741"/>
    </source>
</evidence>
<dbReference type="OrthoDB" id="276388at2759"/>
<keyword evidence="8" id="KW-0808">Transferase</keyword>
<dbReference type="Gene3D" id="2.40.30.30">
    <property type="entry name" value="Riboflavin kinase-like"/>
    <property type="match status" value="1"/>
</dbReference>
<feature type="domain" description="Riboflavin kinase" evidence="12">
    <location>
        <begin position="19"/>
        <end position="174"/>
    </location>
</feature>
<evidence type="ECO:0000256" key="3">
    <source>
        <dbReference type="ARBA" id="ARBA00010108"/>
    </source>
</evidence>
<dbReference type="EMBL" id="CCBQ010000013">
    <property type="protein sequence ID" value="CDO92367.1"/>
    <property type="molecule type" value="Genomic_DNA"/>
</dbReference>
<dbReference type="GO" id="GO:0005524">
    <property type="term" value="F:ATP binding"/>
    <property type="evidence" value="ECO:0007669"/>
    <property type="project" value="UniProtKB-KW"/>
</dbReference>
<dbReference type="Pfam" id="PF01687">
    <property type="entry name" value="Flavokinase"/>
    <property type="match status" value="1"/>
</dbReference>
<evidence type="ECO:0000259" key="12">
    <source>
        <dbReference type="SMART" id="SM00904"/>
    </source>
</evidence>
<gene>
    <name evidence="13" type="ORF">KLDO_g687</name>
</gene>
<comment type="caution">
    <text evidence="13">The sequence shown here is derived from an EMBL/GenBank/DDBJ whole genome shotgun (WGS) entry which is preliminary data.</text>
</comment>
<evidence type="ECO:0000256" key="10">
    <source>
        <dbReference type="ARBA" id="ARBA00022840"/>
    </source>
</evidence>
<evidence type="ECO:0000256" key="4">
    <source>
        <dbReference type="ARBA" id="ARBA00012105"/>
    </source>
</evidence>
<comment type="pathway">
    <text evidence="2">Cofactor biosynthesis; FMN biosynthesis; FMN from riboflavin (ATP route): step 1/1.</text>
</comment>
<name>A0A0A8L2M1_9SACH</name>
<dbReference type="AlphaFoldDB" id="A0A0A8L2M1"/>
<reference evidence="13 14" key="1">
    <citation type="submission" date="2014-03" db="EMBL/GenBank/DDBJ databases">
        <title>The genome of Kluyveromyces dobzhanskii.</title>
        <authorList>
            <person name="Nystedt B."/>
            <person name="Astrom S."/>
        </authorList>
    </citation>
    <scope>NUCLEOTIDE SEQUENCE [LARGE SCALE GENOMIC DNA]</scope>
    <source>
        <strain evidence="13 14">CBS 2104</strain>
    </source>
</reference>
<keyword evidence="14" id="KW-1185">Reference proteome</keyword>
<comment type="function">
    <text evidence="1">Catalyzes the phosphorylation of riboflavin (vitamin B2) to form flavin mononucleotide (FMN) coenzyme.</text>
</comment>
<keyword evidence="10" id="KW-0067">ATP-binding</keyword>
<proteinExistence type="inferred from homology"/>
<protein>
    <recommendedName>
        <fullName evidence="5">Riboflavin kinase</fullName>
        <ecNumber evidence="4">2.7.1.26</ecNumber>
    </recommendedName>
    <alternativeName>
        <fullName evidence="11">Flavin mononucleotide kinase 1</fullName>
    </alternativeName>
</protein>
<evidence type="ECO:0000256" key="7">
    <source>
        <dbReference type="ARBA" id="ARBA00022643"/>
    </source>
</evidence>
<organism evidence="13 14">
    <name type="scientific">Kluyveromyces dobzhanskii CBS 2104</name>
    <dbReference type="NCBI Taxonomy" id="1427455"/>
    <lineage>
        <taxon>Eukaryota</taxon>
        <taxon>Fungi</taxon>
        <taxon>Dikarya</taxon>
        <taxon>Ascomycota</taxon>
        <taxon>Saccharomycotina</taxon>
        <taxon>Saccharomycetes</taxon>
        <taxon>Saccharomycetales</taxon>
        <taxon>Saccharomycetaceae</taxon>
        <taxon>Kluyveromyces</taxon>
    </lineage>
</organism>
<keyword evidence="6" id="KW-0285">Flavoprotein</keyword>
<dbReference type="GO" id="GO:0009231">
    <property type="term" value="P:riboflavin biosynthetic process"/>
    <property type="evidence" value="ECO:0007669"/>
    <property type="project" value="InterPro"/>
</dbReference>
<sequence>MPRDCDVPIPLSPEPPFPITTSYVDVIAGFGRGSSELGIPTANIPIEDLPKYVEQLDTGIYFGWCKLRRVKDRDTKVEERPDGRKVLYNNGTLLSEDDQSALPVVLSVGWNPFYHNKNKTVELHIIHEFSHDFYGAQIKFNFLGYIRPELNYTTKEALIADIHTDIEIAKETLQLAEYLKLKDTL</sequence>
<evidence type="ECO:0000256" key="2">
    <source>
        <dbReference type="ARBA" id="ARBA00005201"/>
    </source>
</evidence>
<dbReference type="Proteomes" id="UP000031516">
    <property type="component" value="Unassembled WGS sequence"/>
</dbReference>
<accession>A0A0A8L2M1</accession>
<evidence type="ECO:0000256" key="1">
    <source>
        <dbReference type="ARBA" id="ARBA00003572"/>
    </source>
</evidence>
<dbReference type="PANTHER" id="PTHR22749:SF6">
    <property type="entry name" value="RIBOFLAVIN KINASE"/>
    <property type="match status" value="1"/>
</dbReference>